<dbReference type="SUPFAM" id="SSF53383">
    <property type="entry name" value="PLP-dependent transferases"/>
    <property type="match status" value="1"/>
</dbReference>
<dbReference type="Gene3D" id="3.40.640.10">
    <property type="entry name" value="Type I PLP-dependent aspartate aminotransferase-like (Major domain)"/>
    <property type="match status" value="1"/>
</dbReference>
<reference evidence="2 3" key="1">
    <citation type="submission" date="2020-03" db="EMBL/GenBank/DDBJ databases">
        <title>Sequencing the genomes of 1000 actinobacteria strains.</title>
        <authorList>
            <person name="Klenk H.-P."/>
        </authorList>
    </citation>
    <scope>NUCLEOTIDE SEQUENCE [LARGE SCALE GENOMIC DNA]</scope>
    <source>
        <strain evidence="2 3">DSM 45685</strain>
    </source>
</reference>
<evidence type="ECO:0000313" key="3">
    <source>
        <dbReference type="Proteomes" id="UP000545493"/>
    </source>
</evidence>
<dbReference type="PANTHER" id="PTHR43586:SF21">
    <property type="entry name" value="PYRIDOXAL PHOSPHATE (PLP)-DEPENDENT ASPARTATE AMINOTRANSFERASE SUPERFAMILY"/>
    <property type="match status" value="1"/>
</dbReference>
<dbReference type="GO" id="GO:0016829">
    <property type="term" value="F:lyase activity"/>
    <property type="evidence" value="ECO:0007669"/>
    <property type="project" value="UniProtKB-KW"/>
</dbReference>
<organism evidence="2 3">
    <name type="scientific">Saccharomonospora amisosensis</name>
    <dbReference type="NCBI Taxonomy" id="1128677"/>
    <lineage>
        <taxon>Bacteria</taxon>
        <taxon>Bacillati</taxon>
        <taxon>Actinomycetota</taxon>
        <taxon>Actinomycetes</taxon>
        <taxon>Pseudonocardiales</taxon>
        <taxon>Pseudonocardiaceae</taxon>
        <taxon>Saccharomonospora</taxon>
    </lineage>
</organism>
<protein>
    <submittedName>
        <fullName evidence="2">Selenocysteine lyase/cysteine desulfurase</fullName>
    </submittedName>
</protein>
<comment type="caution">
    <text evidence="2">The sequence shown here is derived from an EMBL/GenBank/DDBJ whole genome shotgun (WGS) entry which is preliminary data.</text>
</comment>
<proteinExistence type="predicted"/>
<dbReference type="Pfam" id="PF00266">
    <property type="entry name" value="Aminotran_5"/>
    <property type="match status" value="1"/>
</dbReference>
<gene>
    <name evidence="2" type="ORF">FHU38_003200</name>
</gene>
<dbReference type="Gene3D" id="3.90.1150.10">
    <property type="entry name" value="Aspartate Aminotransferase, domain 1"/>
    <property type="match status" value="1"/>
</dbReference>
<keyword evidence="3" id="KW-1185">Reference proteome</keyword>
<dbReference type="RefSeq" id="WP_167172212.1">
    <property type="nucleotide sequence ID" value="NZ_JAAOYM010000001.1"/>
</dbReference>
<keyword evidence="2" id="KW-0456">Lyase</keyword>
<accession>A0A7X5URI7</accession>
<evidence type="ECO:0000259" key="1">
    <source>
        <dbReference type="Pfam" id="PF00266"/>
    </source>
</evidence>
<dbReference type="InterPro" id="IPR000192">
    <property type="entry name" value="Aminotrans_V_dom"/>
</dbReference>
<dbReference type="Proteomes" id="UP000545493">
    <property type="component" value="Unassembled WGS sequence"/>
</dbReference>
<dbReference type="InterPro" id="IPR015421">
    <property type="entry name" value="PyrdxlP-dep_Trfase_major"/>
</dbReference>
<dbReference type="EMBL" id="JAAOYM010000001">
    <property type="protein sequence ID" value="NIJ12856.1"/>
    <property type="molecule type" value="Genomic_DNA"/>
</dbReference>
<feature type="domain" description="Aminotransferase class V" evidence="1">
    <location>
        <begin position="76"/>
        <end position="287"/>
    </location>
</feature>
<name>A0A7X5URI7_9PSEU</name>
<sequence>MRNAFGAEFDGCDGYLNTPSIGVPPVPVADAVEHELWRWRTAAAAPPDYDAAVHVTRAAFGALVGVPGEWVAVGASVSQVISMVAAGLPDGATVLTAEGEFTSVTFPFAAQQRRGVRVSEVPLADLPAHVEGHDLVAVSVAQSADGALVDLAALRAACEAAAVPVLLDATQAAGWLPLELEWADWVAGASYKWLLAPRGAAWLAVHPKAAERTVPVAANWYAGEDPWQTVYGLPLRLAGGARRFDLSPAWLPFAGAAVALPYLVSLDRKAVYRHCTGLADLLLSRLGLPPRGTAIVALDTEGAAPRLAAAGVRASVRAGRARVGFHIYNTEADVERVVEALG</sequence>
<dbReference type="InterPro" id="IPR015422">
    <property type="entry name" value="PyrdxlP-dep_Trfase_small"/>
</dbReference>
<dbReference type="AlphaFoldDB" id="A0A7X5URI7"/>
<dbReference type="InterPro" id="IPR015424">
    <property type="entry name" value="PyrdxlP-dep_Trfase"/>
</dbReference>
<evidence type="ECO:0000313" key="2">
    <source>
        <dbReference type="EMBL" id="NIJ12856.1"/>
    </source>
</evidence>
<dbReference type="PANTHER" id="PTHR43586">
    <property type="entry name" value="CYSTEINE DESULFURASE"/>
    <property type="match status" value="1"/>
</dbReference>